<keyword evidence="3" id="KW-1185">Reference proteome</keyword>
<reference evidence="2 3" key="1">
    <citation type="journal article" date="2015" name="Genome Announc.">
        <title>Expanding the biotechnology potential of lactobacilli through comparative genomics of 213 strains and associated genera.</title>
        <authorList>
            <person name="Sun Z."/>
            <person name="Harris H.M."/>
            <person name="McCann A."/>
            <person name="Guo C."/>
            <person name="Argimon S."/>
            <person name="Zhang W."/>
            <person name="Yang X."/>
            <person name="Jeffery I.B."/>
            <person name="Cooney J.C."/>
            <person name="Kagawa T.F."/>
            <person name="Liu W."/>
            <person name="Song Y."/>
            <person name="Salvetti E."/>
            <person name="Wrobel A."/>
            <person name="Rasinkangas P."/>
            <person name="Parkhill J."/>
            <person name="Rea M.C."/>
            <person name="O'Sullivan O."/>
            <person name="Ritari J."/>
            <person name="Douillard F.P."/>
            <person name="Paul Ross R."/>
            <person name="Yang R."/>
            <person name="Briner A.E."/>
            <person name="Felis G.E."/>
            <person name="de Vos W.M."/>
            <person name="Barrangou R."/>
            <person name="Klaenhammer T.R."/>
            <person name="Caufield P.W."/>
            <person name="Cui Y."/>
            <person name="Zhang H."/>
            <person name="O'Toole P.W."/>
        </authorList>
    </citation>
    <scope>NUCLEOTIDE SEQUENCE [LARGE SCALE GENOMIC DNA]</scope>
    <source>
        <strain evidence="2 3">DSM 19971</strain>
    </source>
</reference>
<evidence type="ECO:0000313" key="3">
    <source>
        <dbReference type="Proteomes" id="UP000051155"/>
    </source>
</evidence>
<dbReference type="STRING" id="1423812.FD20_GL001168"/>
<protein>
    <recommendedName>
        <fullName evidence="1">Siphovirus-type tail component RIFT-related domain-containing protein</fullName>
    </recommendedName>
</protein>
<dbReference type="AlphaFoldDB" id="A0A0R1PVU7"/>
<evidence type="ECO:0000259" key="1">
    <source>
        <dbReference type="Pfam" id="PF05709"/>
    </source>
</evidence>
<dbReference type="Proteomes" id="UP000051155">
    <property type="component" value="Unassembled WGS sequence"/>
</dbReference>
<dbReference type="Gene3D" id="2.40.30.200">
    <property type="match status" value="1"/>
</dbReference>
<name>A0A0R1PVU7_9LACO</name>
<evidence type="ECO:0000313" key="2">
    <source>
        <dbReference type="EMBL" id="KRL36625.1"/>
    </source>
</evidence>
<dbReference type="Pfam" id="PF05709">
    <property type="entry name" value="Sipho_tail"/>
    <property type="match status" value="1"/>
</dbReference>
<accession>A0A0R1PVU7</accession>
<proteinExistence type="predicted"/>
<comment type="caution">
    <text evidence="2">The sequence shown here is derived from an EMBL/GenBank/DDBJ whole genome shotgun (WGS) entry which is preliminary data.</text>
</comment>
<dbReference type="InterPro" id="IPR008841">
    <property type="entry name" value="Siphovirus-type_tail_N"/>
</dbReference>
<dbReference type="PATRIC" id="fig|1423812.3.peg.1248"/>
<dbReference type="RefSeq" id="WP_235807757.1">
    <property type="nucleotide sequence ID" value="NZ_AZEG01000024.1"/>
</dbReference>
<feature type="domain" description="Siphovirus-type tail component RIFT-related" evidence="1">
    <location>
        <begin position="37"/>
        <end position="133"/>
    </location>
</feature>
<organism evidence="2 3">
    <name type="scientific">Liquorilactobacillus uvarum DSM 19971</name>
    <dbReference type="NCBI Taxonomy" id="1423812"/>
    <lineage>
        <taxon>Bacteria</taxon>
        <taxon>Bacillati</taxon>
        <taxon>Bacillota</taxon>
        <taxon>Bacilli</taxon>
        <taxon>Lactobacillales</taxon>
        <taxon>Lactobacillaceae</taxon>
        <taxon>Liquorilactobacillus</taxon>
    </lineage>
</organism>
<dbReference type="EMBL" id="AZEG01000024">
    <property type="protein sequence ID" value="KRL36625.1"/>
    <property type="molecule type" value="Genomic_DNA"/>
</dbReference>
<gene>
    <name evidence="2" type="ORF">FD20_GL001168</name>
</gene>
<sequence length="282" mass="31881">MIIISKPWIRIKAENEDEINPCDIISGLTFLGDDTSPNLTNNYQDLSGQDGSLSTYSNFNRTVVNARFWLHFKDYYDLKLAQHDIFRLFMNKKLMRIKTDAEPAIVKFVRSGNFSVEPVVENANDAVFSIPFENPSGYKFSLLRSDSLYTYDEEGWQIGMNLPNGEDLVYRHTVPQFKIYNASDIPIDPYYQRHDLKIIVKFNGNSLQLVNKTNGTSWTYNKSSNGSDIIVLDGINTTLNGTPASANTDYGNLVLEKGWNDIVATGATTVDSTFSFPFIYIG</sequence>